<reference evidence="7 8" key="1">
    <citation type="submission" date="2021-06" db="EMBL/GenBank/DDBJ databases">
        <authorList>
            <person name="Palmer J.M."/>
        </authorList>
    </citation>
    <scope>NUCLEOTIDE SEQUENCE [LARGE SCALE GENOMIC DNA]</scope>
    <source>
        <strain evidence="7 8">AS_MEX2019</strain>
        <tissue evidence="7">Muscle</tissue>
    </source>
</reference>
<evidence type="ECO:0000256" key="3">
    <source>
        <dbReference type="ARBA" id="ARBA00022771"/>
    </source>
</evidence>
<dbReference type="Gene3D" id="3.30.1370.210">
    <property type="match status" value="1"/>
</dbReference>
<feature type="zinc finger region" description="C3H1-type" evidence="5">
    <location>
        <begin position="13"/>
        <end position="41"/>
    </location>
</feature>
<evidence type="ECO:0000256" key="2">
    <source>
        <dbReference type="ARBA" id="ARBA00022737"/>
    </source>
</evidence>
<keyword evidence="2" id="KW-0677">Repeat</keyword>
<evidence type="ECO:0000313" key="7">
    <source>
        <dbReference type="EMBL" id="MEQ2290096.1"/>
    </source>
</evidence>
<keyword evidence="4 5" id="KW-0862">Zinc</keyword>
<dbReference type="SMART" id="SM00356">
    <property type="entry name" value="ZnF_C3H1"/>
    <property type="match status" value="1"/>
</dbReference>
<dbReference type="InterPro" id="IPR000571">
    <property type="entry name" value="Znf_CCCH"/>
</dbReference>
<feature type="domain" description="C3H1-type" evidence="6">
    <location>
        <begin position="13"/>
        <end position="41"/>
    </location>
</feature>
<gene>
    <name evidence="7" type="ORF">AMECASPLE_000012</name>
</gene>
<keyword evidence="1 5" id="KW-0479">Metal-binding</keyword>
<evidence type="ECO:0000259" key="6">
    <source>
        <dbReference type="PROSITE" id="PS50103"/>
    </source>
</evidence>
<protein>
    <recommendedName>
        <fullName evidence="6">C3H1-type domain-containing protein</fullName>
    </recommendedName>
</protein>
<keyword evidence="3 5" id="KW-0863">Zinc-finger</keyword>
<dbReference type="EMBL" id="JAHRIP010028216">
    <property type="protein sequence ID" value="MEQ2290096.1"/>
    <property type="molecule type" value="Genomic_DNA"/>
</dbReference>
<evidence type="ECO:0000313" key="8">
    <source>
        <dbReference type="Proteomes" id="UP001469553"/>
    </source>
</evidence>
<evidence type="ECO:0000256" key="4">
    <source>
        <dbReference type="ARBA" id="ARBA00022833"/>
    </source>
</evidence>
<proteinExistence type="predicted"/>
<dbReference type="Proteomes" id="UP001469553">
    <property type="component" value="Unassembled WGS sequence"/>
</dbReference>
<dbReference type="PANTHER" id="PTHR12675:SF4">
    <property type="entry name" value="MUSCLEBLIND-LIKE PROTEIN 2"/>
    <property type="match status" value="1"/>
</dbReference>
<dbReference type="PANTHER" id="PTHR12675">
    <property type="entry name" value="MUSCLEBLIND-LIKE PROTEIN"/>
    <property type="match status" value="1"/>
</dbReference>
<keyword evidence="8" id="KW-1185">Reference proteome</keyword>
<dbReference type="PROSITE" id="PS50103">
    <property type="entry name" value="ZF_C3H1"/>
    <property type="match status" value="1"/>
</dbReference>
<accession>A0ABV0Y8S5</accession>
<dbReference type="Pfam" id="PF00642">
    <property type="entry name" value="zf-CCCH"/>
    <property type="match status" value="1"/>
</dbReference>
<organism evidence="7 8">
    <name type="scientific">Ameca splendens</name>
    <dbReference type="NCBI Taxonomy" id="208324"/>
    <lineage>
        <taxon>Eukaryota</taxon>
        <taxon>Metazoa</taxon>
        <taxon>Chordata</taxon>
        <taxon>Craniata</taxon>
        <taxon>Vertebrata</taxon>
        <taxon>Euteleostomi</taxon>
        <taxon>Actinopterygii</taxon>
        <taxon>Neopterygii</taxon>
        <taxon>Teleostei</taxon>
        <taxon>Neoteleostei</taxon>
        <taxon>Acanthomorphata</taxon>
        <taxon>Ovalentaria</taxon>
        <taxon>Atherinomorphae</taxon>
        <taxon>Cyprinodontiformes</taxon>
        <taxon>Goodeidae</taxon>
        <taxon>Ameca</taxon>
    </lineage>
</organism>
<evidence type="ECO:0000256" key="5">
    <source>
        <dbReference type="PROSITE-ProRule" id="PRU00723"/>
    </source>
</evidence>
<name>A0ABV0Y8S5_9TELE</name>
<evidence type="ECO:0000256" key="1">
    <source>
        <dbReference type="ARBA" id="ARBA00022723"/>
    </source>
</evidence>
<sequence length="108" mass="11937">MALNIASIRDTKWLTLEVCRQFQRGTCSRSDEECKFAHPPKSCQVENGRVIACFDSLKKNLQGYFLTALSFGLFGTCCVASDHGNCDRVVAVGRVEEGAAGNEREYLP</sequence>
<comment type="caution">
    <text evidence="7">The sequence shown here is derived from an EMBL/GenBank/DDBJ whole genome shotgun (WGS) entry which is preliminary data.</text>
</comment>